<dbReference type="EMBL" id="CP089983">
    <property type="protein sequence ID" value="WXB00726.1"/>
    <property type="molecule type" value="Genomic_DNA"/>
</dbReference>
<reference evidence="1" key="1">
    <citation type="submission" date="2021-12" db="EMBL/GenBank/DDBJ databases">
        <title>Discovery of the Pendulisporaceae a myxobacterial family with distinct sporulation behavior and unique specialized metabolism.</title>
        <authorList>
            <person name="Garcia R."/>
            <person name="Popoff A."/>
            <person name="Bader C.D."/>
            <person name="Loehr J."/>
            <person name="Walesch S."/>
            <person name="Walt C."/>
            <person name="Boldt J."/>
            <person name="Bunk B."/>
            <person name="Haeckl F.J.F.P.J."/>
            <person name="Gunesch A.P."/>
            <person name="Birkelbach J."/>
            <person name="Nuebel U."/>
            <person name="Pietschmann T."/>
            <person name="Bach T."/>
            <person name="Mueller R."/>
        </authorList>
    </citation>
    <scope>NUCLEOTIDE SEQUENCE</scope>
    <source>
        <strain evidence="1">MSr11367</strain>
    </source>
</reference>
<keyword evidence="2" id="KW-1185">Reference proteome</keyword>
<protein>
    <submittedName>
        <fullName evidence="1">Uncharacterized protein</fullName>
    </submittedName>
</protein>
<dbReference type="Proteomes" id="UP001374803">
    <property type="component" value="Chromosome"/>
</dbReference>
<evidence type="ECO:0000313" key="2">
    <source>
        <dbReference type="Proteomes" id="UP001374803"/>
    </source>
</evidence>
<accession>A0ABZ2KPZ1</accession>
<proteinExistence type="predicted"/>
<name>A0ABZ2KPZ1_9BACT</name>
<organism evidence="1 2">
    <name type="scientific">Pendulispora rubella</name>
    <dbReference type="NCBI Taxonomy" id="2741070"/>
    <lineage>
        <taxon>Bacteria</taxon>
        <taxon>Pseudomonadati</taxon>
        <taxon>Myxococcota</taxon>
        <taxon>Myxococcia</taxon>
        <taxon>Myxococcales</taxon>
        <taxon>Sorangiineae</taxon>
        <taxon>Pendulisporaceae</taxon>
        <taxon>Pendulispora</taxon>
    </lineage>
</organism>
<evidence type="ECO:0000313" key="1">
    <source>
        <dbReference type="EMBL" id="WXB00726.1"/>
    </source>
</evidence>
<dbReference type="RefSeq" id="WP_394830327.1">
    <property type="nucleotide sequence ID" value="NZ_CP089983.1"/>
</dbReference>
<gene>
    <name evidence="1" type="ORF">LVJ94_27850</name>
</gene>
<sequence>MTMNDPAKNLAGKAGQAMRDVVWQLRAQIGLPIDDLKLKSRNKSVRHQVATSVHGKKAHLFAMLHV</sequence>